<name>K7AJX6_9ALTE</name>
<gene>
    <name evidence="1" type="ORF">C427_4038</name>
</gene>
<evidence type="ECO:0000313" key="1">
    <source>
        <dbReference type="EMBL" id="AGH46143.1"/>
    </source>
</evidence>
<dbReference type="KEGG" id="gps:C427_4038"/>
<dbReference type="EMBL" id="CP003837">
    <property type="protein sequence ID" value="AGH46143.1"/>
    <property type="molecule type" value="Genomic_DNA"/>
</dbReference>
<keyword evidence="2" id="KW-1185">Reference proteome</keyword>
<dbReference type="AlphaFoldDB" id="K7AJX6"/>
<dbReference type="Proteomes" id="UP000011864">
    <property type="component" value="Chromosome"/>
</dbReference>
<dbReference type="HOGENOM" id="CLU_3138796_0_0_6"/>
<evidence type="ECO:0000313" key="2">
    <source>
        <dbReference type="Proteomes" id="UP000011864"/>
    </source>
</evidence>
<proteinExistence type="predicted"/>
<protein>
    <submittedName>
        <fullName evidence="1">Uncharacterized protein</fullName>
    </submittedName>
</protein>
<organism evidence="1 2">
    <name type="scientific">Paraglaciecola psychrophila 170</name>
    <dbReference type="NCBI Taxonomy" id="1129794"/>
    <lineage>
        <taxon>Bacteria</taxon>
        <taxon>Pseudomonadati</taxon>
        <taxon>Pseudomonadota</taxon>
        <taxon>Gammaproteobacteria</taxon>
        <taxon>Alteromonadales</taxon>
        <taxon>Alteromonadaceae</taxon>
        <taxon>Paraglaciecola</taxon>
    </lineage>
</organism>
<accession>K7AJX6</accession>
<reference evidence="1 2" key="1">
    <citation type="journal article" date="2013" name="Genome Announc.">
        <title>Complete Genome Sequence of Glaciecola psychrophila Strain 170T.</title>
        <authorList>
            <person name="Yin J."/>
            <person name="Chen J."/>
            <person name="Liu G."/>
            <person name="Yu Y."/>
            <person name="Song L."/>
            <person name="Wang X."/>
            <person name="Qu X."/>
        </authorList>
    </citation>
    <scope>NUCLEOTIDE SEQUENCE [LARGE SCALE GENOMIC DNA]</scope>
    <source>
        <strain evidence="1 2">170</strain>
    </source>
</reference>
<sequence>MSKVKLDFCWYRHLKPVVWVEMRAYIGVYLPWVCFCGHHALPTFKYELK</sequence>